<keyword evidence="2" id="KW-0238">DNA-binding</keyword>
<dbReference type="Proteomes" id="UP000501849">
    <property type="component" value="Plasmid unnamed2"/>
</dbReference>
<keyword evidence="6" id="KW-1185">Reference proteome</keyword>
<geneLocation type="plasmid" evidence="5 6">
    <name>unnamed2</name>
</geneLocation>
<dbReference type="PANTHER" id="PTHR30349">
    <property type="entry name" value="PHAGE INTEGRASE-RELATED"/>
    <property type="match status" value="1"/>
</dbReference>
<dbReference type="RefSeq" id="WP_168140587.1">
    <property type="nucleotide sequence ID" value="NZ_CP038798.1"/>
</dbReference>
<name>A0A6H0RXK3_9MYCO</name>
<dbReference type="KEGG" id="mfre:EXE63_02180"/>
<keyword evidence="5" id="KW-0614">Plasmid</keyword>
<dbReference type="GO" id="GO:0003677">
    <property type="term" value="F:DNA binding"/>
    <property type="evidence" value="ECO:0007669"/>
    <property type="project" value="UniProtKB-KW"/>
</dbReference>
<comment type="similarity">
    <text evidence="1">Belongs to the 'phage' integrase family.</text>
</comment>
<dbReference type="Gene3D" id="1.10.443.10">
    <property type="entry name" value="Intergrase catalytic core"/>
    <property type="match status" value="1"/>
</dbReference>
<dbReference type="EMBL" id="CP038798">
    <property type="protein sequence ID" value="QIV79848.1"/>
    <property type="molecule type" value="Genomic_DNA"/>
</dbReference>
<dbReference type="AlphaFoldDB" id="A0A6H0RXK3"/>
<dbReference type="Pfam" id="PF00589">
    <property type="entry name" value="Phage_integrase"/>
    <property type="match status" value="1"/>
</dbReference>
<proteinExistence type="inferred from homology"/>
<evidence type="ECO:0000256" key="2">
    <source>
        <dbReference type="ARBA" id="ARBA00023125"/>
    </source>
</evidence>
<dbReference type="CDD" id="cd00397">
    <property type="entry name" value="DNA_BRE_C"/>
    <property type="match status" value="1"/>
</dbReference>
<dbReference type="InterPro" id="IPR011010">
    <property type="entry name" value="DNA_brk_join_enz"/>
</dbReference>
<evidence type="ECO:0000313" key="5">
    <source>
        <dbReference type="EMBL" id="QIV79848.1"/>
    </source>
</evidence>
<reference evidence="5 6" key="1">
    <citation type="submission" date="2019-04" db="EMBL/GenBank/DDBJ databases">
        <title>Draft, Whole-Genome Sequence of the Anthracene-degrading Mycobacterium frederiksbergense LB501T, Isolated from a Polycyclic Aromatic Hydrocarbon (PAH)-Contaminated Soil.</title>
        <authorList>
            <person name="Augelletti F."/>
        </authorList>
    </citation>
    <scope>NUCLEOTIDE SEQUENCE [LARGE SCALE GENOMIC DNA]</scope>
    <source>
        <strain evidence="5 6">LB 501T</strain>
        <plasmid evidence="5 6">unnamed2</plasmid>
    </source>
</reference>
<sequence length="655" mass="72227">MTNRTLASIDLLADSDAVLDDYLEYVSGLGLSGRSVRGRTRSASTFLTEHPDLQDWMTRPAAERLAELRHSGAWPLLCHVVGRGALRLDLELAAVKNLTGLGRAVEDRDPDGFAAVRTAGLALGWTPQWIETVLGECLAVLLAWHGGLVHDVTNGTVDKFDAALAATQSIPASSRRAYRNRIAGLRQMLFHARIVDTPPQRRRWARSYAQRFADVAMTDPIRQTLLRYVTVRASVLRPKSVESLINDLLPFADYLSTTHPELTSFENLDRRHIEGFLVWNRTRTWRGQRAAAGAGRTISKAVIQSTVLSVRNLLDDITEWGWEQAPPRRLVFAVDIPKLDQPLPRALPPDIDAAVMNAVAQLEDTFTRVGLTVLRGAGLRIGELLDLELDSVIDYGPAGTWLKVPLGKLATERMVPLSANTIAALDQWTSRRGVCRPLQHPRTGAPTDFLFVFLFVAHGRRLGQTRLRKGLLAAVESCGLHGTGGAPLVVTPHQLRHTWATELANAGMSLQALMALLGHVTPQMTLRYATLASPTLRDAYDQAMGKMRRQFTLTPVGKPIVPDAVSWLGSEMLKTRVAHGYCARHQSAGACPYANICETCDNFVTGPEFQGALKAQRSDIQTLEADARARGWLDEAARHHRVADALTDHLHRLDR</sequence>
<dbReference type="InterPro" id="IPR013762">
    <property type="entry name" value="Integrase-like_cat_sf"/>
</dbReference>
<evidence type="ECO:0000313" key="6">
    <source>
        <dbReference type="Proteomes" id="UP000501849"/>
    </source>
</evidence>
<feature type="domain" description="Tyr recombinase" evidence="4">
    <location>
        <begin position="342"/>
        <end position="541"/>
    </location>
</feature>
<evidence type="ECO:0000256" key="1">
    <source>
        <dbReference type="ARBA" id="ARBA00008857"/>
    </source>
</evidence>
<dbReference type="InterPro" id="IPR002104">
    <property type="entry name" value="Integrase_catalytic"/>
</dbReference>
<dbReference type="PROSITE" id="PS51898">
    <property type="entry name" value="TYR_RECOMBINASE"/>
    <property type="match status" value="1"/>
</dbReference>
<dbReference type="InterPro" id="IPR050090">
    <property type="entry name" value="Tyrosine_recombinase_XerCD"/>
</dbReference>
<dbReference type="GO" id="GO:0006310">
    <property type="term" value="P:DNA recombination"/>
    <property type="evidence" value="ECO:0007669"/>
    <property type="project" value="UniProtKB-KW"/>
</dbReference>
<dbReference type="PANTHER" id="PTHR30349:SF41">
    <property type="entry name" value="INTEGRASE_RECOMBINASE PROTEIN MJ0367-RELATED"/>
    <property type="match status" value="1"/>
</dbReference>
<protein>
    <submittedName>
        <fullName evidence="5">Integrase</fullName>
    </submittedName>
</protein>
<organism evidence="5 6">
    <name type="scientific">Mycolicibacterium frederiksbergense</name>
    <dbReference type="NCBI Taxonomy" id="117567"/>
    <lineage>
        <taxon>Bacteria</taxon>
        <taxon>Bacillati</taxon>
        <taxon>Actinomycetota</taxon>
        <taxon>Actinomycetes</taxon>
        <taxon>Mycobacteriales</taxon>
        <taxon>Mycobacteriaceae</taxon>
        <taxon>Mycolicibacterium</taxon>
    </lineage>
</organism>
<dbReference type="SUPFAM" id="SSF56349">
    <property type="entry name" value="DNA breaking-rejoining enzymes"/>
    <property type="match status" value="1"/>
</dbReference>
<gene>
    <name evidence="5" type="ORF">EXE63_02180</name>
</gene>
<keyword evidence="3" id="KW-0233">DNA recombination</keyword>
<accession>A0A6H0RXK3</accession>
<evidence type="ECO:0000256" key="3">
    <source>
        <dbReference type="ARBA" id="ARBA00023172"/>
    </source>
</evidence>
<evidence type="ECO:0000259" key="4">
    <source>
        <dbReference type="PROSITE" id="PS51898"/>
    </source>
</evidence>
<dbReference type="GO" id="GO:0015074">
    <property type="term" value="P:DNA integration"/>
    <property type="evidence" value="ECO:0007669"/>
    <property type="project" value="InterPro"/>
</dbReference>